<feature type="compositionally biased region" description="Basic and acidic residues" evidence="3">
    <location>
        <begin position="128"/>
        <end position="137"/>
    </location>
</feature>
<protein>
    <submittedName>
        <fullName evidence="4">SDR family NAD(P)-dependent oxidoreductase</fullName>
    </submittedName>
</protein>
<keyword evidence="5" id="KW-1185">Reference proteome</keyword>
<dbReference type="PANTHER" id="PTHR44196:SF1">
    <property type="entry name" value="DEHYDROGENASE_REDUCTASE SDR FAMILY MEMBER 7B"/>
    <property type="match status" value="1"/>
</dbReference>
<evidence type="ECO:0000256" key="2">
    <source>
        <dbReference type="ARBA" id="ARBA00023002"/>
    </source>
</evidence>
<keyword evidence="2" id="KW-0560">Oxidoreductase</keyword>
<dbReference type="PANTHER" id="PTHR44196">
    <property type="entry name" value="DEHYDROGENASE/REDUCTASE SDR FAMILY MEMBER 7B"/>
    <property type="match status" value="1"/>
</dbReference>
<dbReference type="InterPro" id="IPR020904">
    <property type="entry name" value="Sc_DH/Rdtase_CS"/>
</dbReference>
<feature type="region of interest" description="Disordered" evidence="3">
    <location>
        <begin position="126"/>
        <end position="156"/>
    </location>
</feature>
<organism evidence="4 5">
    <name type="scientific">Banduia mediterranea</name>
    <dbReference type="NCBI Taxonomy" id="3075609"/>
    <lineage>
        <taxon>Bacteria</taxon>
        <taxon>Pseudomonadati</taxon>
        <taxon>Pseudomonadota</taxon>
        <taxon>Gammaproteobacteria</taxon>
        <taxon>Nevskiales</taxon>
        <taxon>Algiphilaceae</taxon>
        <taxon>Banduia</taxon>
    </lineage>
</organism>
<dbReference type="PRINTS" id="PR00081">
    <property type="entry name" value="GDHRDH"/>
</dbReference>
<dbReference type="Pfam" id="PF00106">
    <property type="entry name" value="adh_short"/>
    <property type="match status" value="1"/>
</dbReference>
<evidence type="ECO:0000256" key="3">
    <source>
        <dbReference type="SAM" id="MobiDB-lite"/>
    </source>
</evidence>
<accession>A0ABU2WJL0</accession>
<dbReference type="InterPro" id="IPR036291">
    <property type="entry name" value="NAD(P)-bd_dom_sf"/>
</dbReference>
<sequence>MHGTKACLPRRLERDRGVIVNASSVFGFVAWPMHSAYAASKFAVRGYTETLRHQLAGSADRERIVQEFDPTAMTSPDKAAATIIDGIARGKRRILISLDARIMERLTRWLPTRYWGVIAAANSYRKPSAAEKNDPPKRLRRNAPPDGLAQATAEPP</sequence>
<evidence type="ECO:0000256" key="1">
    <source>
        <dbReference type="ARBA" id="ARBA00006484"/>
    </source>
</evidence>
<dbReference type="PRINTS" id="PR00080">
    <property type="entry name" value="SDRFAMILY"/>
</dbReference>
<comment type="similarity">
    <text evidence="1">Belongs to the short-chain dehydrogenases/reductases (SDR) family.</text>
</comment>
<dbReference type="EMBL" id="JAVRIC010000016">
    <property type="protein sequence ID" value="MDT0498068.1"/>
    <property type="molecule type" value="Genomic_DNA"/>
</dbReference>
<dbReference type="Gene3D" id="3.40.50.720">
    <property type="entry name" value="NAD(P)-binding Rossmann-like Domain"/>
    <property type="match status" value="1"/>
</dbReference>
<comment type="caution">
    <text evidence="4">The sequence shown here is derived from an EMBL/GenBank/DDBJ whole genome shotgun (WGS) entry which is preliminary data.</text>
</comment>
<name>A0ABU2WJL0_9GAMM</name>
<reference evidence="4 5" key="1">
    <citation type="submission" date="2023-09" db="EMBL/GenBank/DDBJ databases">
        <authorList>
            <person name="Rey-Velasco X."/>
        </authorList>
    </citation>
    <scope>NUCLEOTIDE SEQUENCE [LARGE SCALE GENOMIC DNA]</scope>
    <source>
        <strain evidence="4 5">W345</strain>
    </source>
</reference>
<evidence type="ECO:0000313" key="5">
    <source>
        <dbReference type="Proteomes" id="UP001254608"/>
    </source>
</evidence>
<proteinExistence type="inferred from homology"/>
<dbReference type="RefSeq" id="WP_311365458.1">
    <property type="nucleotide sequence ID" value="NZ_JAVRIC010000016.1"/>
</dbReference>
<gene>
    <name evidence="4" type="ORF">RM530_11940</name>
</gene>
<dbReference type="Proteomes" id="UP001254608">
    <property type="component" value="Unassembled WGS sequence"/>
</dbReference>
<dbReference type="PROSITE" id="PS00061">
    <property type="entry name" value="ADH_SHORT"/>
    <property type="match status" value="1"/>
</dbReference>
<dbReference type="SUPFAM" id="SSF51735">
    <property type="entry name" value="NAD(P)-binding Rossmann-fold domains"/>
    <property type="match status" value="1"/>
</dbReference>
<evidence type="ECO:0000313" key="4">
    <source>
        <dbReference type="EMBL" id="MDT0498068.1"/>
    </source>
</evidence>
<dbReference type="InterPro" id="IPR002347">
    <property type="entry name" value="SDR_fam"/>
</dbReference>